<dbReference type="Pfam" id="PF01208">
    <property type="entry name" value="URO-D"/>
    <property type="match status" value="1"/>
</dbReference>
<dbReference type="EC" id="4.1.1.37" evidence="2"/>
<reference evidence="3" key="1">
    <citation type="submission" date="2017-02" db="EMBL/GenBank/DDBJ databases">
        <title>Comparative genomics and description of representatives of a novel lineage of planctomycetes thriving in anoxic sediments.</title>
        <authorList>
            <person name="Spring S."/>
            <person name="Bunk B."/>
            <person name="Sproer C."/>
        </authorList>
    </citation>
    <scope>NUCLEOTIDE SEQUENCE [LARGE SCALE GENOMIC DNA]</scope>
    <source>
        <strain evidence="3">ST-NAGAB-D1</strain>
    </source>
</reference>
<name>A0A1U9NM05_9BACT</name>
<feature type="domain" description="Uroporphyrinogen decarboxylase (URO-D)" evidence="1">
    <location>
        <begin position="4"/>
        <end position="341"/>
    </location>
</feature>
<dbReference type="RefSeq" id="WP_169853109.1">
    <property type="nucleotide sequence ID" value="NZ_CP019791.1"/>
</dbReference>
<dbReference type="PANTHER" id="PTHR47099:SF1">
    <property type="entry name" value="METHYLCOBAMIDE:COM METHYLTRANSFERASE MTBA"/>
    <property type="match status" value="1"/>
</dbReference>
<dbReference type="InterPro" id="IPR038071">
    <property type="entry name" value="UROD/MetE-like_sf"/>
</dbReference>
<dbReference type="PANTHER" id="PTHR47099">
    <property type="entry name" value="METHYLCOBAMIDE:COM METHYLTRANSFERASE MTBA"/>
    <property type="match status" value="1"/>
</dbReference>
<evidence type="ECO:0000313" key="3">
    <source>
        <dbReference type="Proteomes" id="UP000189674"/>
    </source>
</evidence>
<dbReference type="CDD" id="cd03465">
    <property type="entry name" value="URO-D_like"/>
    <property type="match status" value="1"/>
</dbReference>
<dbReference type="GO" id="GO:0006779">
    <property type="term" value="P:porphyrin-containing compound biosynthetic process"/>
    <property type="evidence" value="ECO:0007669"/>
    <property type="project" value="InterPro"/>
</dbReference>
<dbReference type="SUPFAM" id="SSF51726">
    <property type="entry name" value="UROD/MetE-like"/>
    <property type="match status" value="1"/>
</dbReference>
<evidence type="ECO:0000313" key="2">
    <source>
        <dbReference type="EMBL" id="AQT68764.1"/>
    </source>
</evidence>
<organism evidence="2 3">
    <name type="scientific">Anaerohalosphaera lusitana</name>
    <dbReference type="NCBI Taxonomy" id="1936003"/>
    <lineage>
        <taxon>Bacteria</taxon>
        <taxon>Pseudomonadati</taxon>
        <taxon>Planctomycetota</taxon>
        <taxon>Phycisphaerae</taxon>
        <taxon>Sedimentisphaerales</taxon>
        <taxon>Anaerohalosphaeraceae</taxon>
        <taxon>Anaerohalosphaera</taxon>
    </lineage>
</organism>
<dbReference type="GO" id="GO:0004853">
    <property type="term" value="F:uroporphyrinogen decarboxylase activity"/>
    <property type="evidence" value="ECO:0007669"/>
    <property type="project" value="UniProtKB-EC"/>
</dbReference>
<gene>
    <name evidence="2" type="primary">hemE_1</name>
    <name evidence="2" type="ORF">STSP2_01936</name>
</gene>
<dbReference type="Proteomes" id="UP000189674">
    <property type="component" value="Chromosome"/>
</dbReference>
<dbReference type="STRING" id="1936003.STSP2_01936"/>
<evidence type="ECO:0000259" key="1">
    <source>
        <dbReference type="Pfam" id="PF01208"/>
    </source>
</evidence>
<dbReference type="Gene3D" id="3.20.20.210">
    <property type="match status" value="1"/>
</dbReference>
<keyword evidence="3" id="KW-1185">Reference proteome</keyword>
<protein>
    <submittedName>
        <fullName evidence="2">Uroporphyrinogen decarboxylase</fullName>
        <ecNumber evidence="2">4.1.1.37</ecNumber>
    </submittedName>
</protein>
<dbReference type="KEGG" id="alus:STSP2_01936"/>
<sequence length="342" mass="37686">MNGKERIEKVLQGQWPDQRPVMIHNFMMASREAGISMAEYRSDPKKIAQVHIQAVEKYKLDGVFLDIDTCTTAGALGVPVVLPENETARTTGSHPDLTSLDAVADLPAPDIANDERVQIWVEACRLLKEYFGDEILVRGNCDQLPFSVASMLRGMTEWMMDLMNPESQEKVFQLLDYCTIACEQFVRLMADAGAHLLSHGDSPAGPDMISPDMYVKYAMPYEKKIIDLVHKLNKYYLLHICGDTSAILKDMVATGADALEIDYKTDVNLMHQVCGDCITISGNLNPAGALLSAGPDGVAQEVRDLLNIYNDSPRLIVCSGCVLSPETPAENIDAFVKTVRSS</sequence>
<accession>A0A1U9NM05</accession>
<dbReference type="InterPro" id="IPR052024">
    <property type="entry name" value="Methanogen_methyltrans"/>
</dbReference>
<dbReference type="AlphaFoldDB" id="A0A1U9NM05"/>
<proteinExistence type="predicted"/>
<dbReference type="InterPro" id="IPR000257">
    <property type="entry name" value="Uroporphyrinogen_deCOase"/>
</dbReference>
<keyword evidence="2" id="KW-0456">Lyase</keyword>
<dbReference type="EMBL" id="CP019791">
    <property type="protein sequence ID" value="AQT68764.1"/>
    <property type="molecule type" value="Genomic_DNA"/>
</dbReference>